<dbReference type="EMBL" id="BMAW01040470">
    <property type="protein sequence ID" value="GFU59779.1"/>
    <property type="molecule type" value="Genomic_DNA"/>
</dbReference>
<reference evidence="2" key="1">
    <citation type="submission" date="2020-08" db="EMBL/GenBank/DDBJ databases">
        <title>Multicomponent nature underlies the extraordinary mechanical properties of spider dragline silk.</title>
        <authorList>
            <person name="Kono N."/>
            <person name="Nakamura H."/>
            <person name="Mori M."/>
            <person name="Yoshida Y."/>
            <person name="Ohtoshi R."/>
            <person name="Malay A.D."/>
            <person name="Moran D.A.P."/>
            <person name="Tomita M."/>
            <person name="Numata K."/>
            <person name="Arakawa K."/>
        </authorList>
    </citation>
    <scope>NUCLEOTIDE SEQUENCE</scope>
</reference>
<gene>
    <name evidence="2" type="ORF">NPIL_329971</name>
</gene>
<evidence type="ECO:0000313" key="3">
    <source>
        <dbReference type="Proteomes" id="UP000887013"/>
    </source>
</evidence>
<feature type="region of interest" description="Disordered" evidence="1">
    <location>
        <begin position="635"/>
        <end position="672"/>
    </location>
</feature>
<feature type="compositionally biased region" description="Basic residues" evidence="1">
    <location>
        <begin position="644"/>
        <end position="658"/>
    </location>
</feature>
<feature type="compositionally biased region" description="Basic and acidic residues" evidence="1">
    <location>
        <begin position="145"/>
        <end position="155"/>
    </location>
</feature>
<accession>A0A8X6UXE5</accession>
<organism evidence="2 3">
    <name type="scientific">Nephila pilipes</name>
    <name type="common">Giant wood spider</name>
    <name type="synonym">Nephila maculata</name>
    <dbReference type="NCBI Taxonomy" id="299642"/>
    <lineage>
        <taxon>Eukaryota</taxon>
        <taxon>Metazoa</taxon>
        <taxon>Ecdysozoa</taxon>
        <taxon>Arthropoda</taxon>
        <taxon>Chelicerata</taxon>
        <taxon>Arachnida</taxon>
        <taxon>Araneae</taxon>
        <taxon>Araneomorphae</taxon>
        <taxon>Entelegynae</taxon>
        <taxon>Araneoidea</taxon>
        <taxon>Nephilidae</taxon>
        <taxon>Nephila</taxon>
    </lineage>
</organism>
<dbReference type="AlphaFoldDB" id="A0A8X6UXE5"/>
<comment type="caution">
    <text evidence="2">The sequence shown here is derived from an EMBL/GenBank/DDBJ whole genome shotgun (WGS) entry which is preliminary data.</text>
</comment>
<dbReference type="Proteomes" id="UP000887013">
    <property type="component" value="Unassembled WGS sequence"/>
</dbReference>
<sequence length="836" mass="96552">MSNFALSKEHLQGTLLHYFIQKKSAAEARTIFVETFSGHIRQRLSTDDTISNDYSKGMNSINNILMANANSNKVVKKQKQITKRSVSTKVNPPLHNKKHYDKRSVLVLKQQMLQIQIPDHPTLLIQTPQRVEQGHSELTNPNRFHTKEKSHEKDFSGQTEPFYPRTAIARLNGANEENVQHNGIKQVLKNSNKNDADDKAAVDIIIEKKLQKDSVADLGQNIFANASHISRKMSVIESSNHDHGTHQHEIFHEPQRISNLLNSSDENKIDKSEYSPVHKKANTVSFAKGGESLQEVFEKDEKIQESDPITGAKEESRKVIRKTSNTISEDLPRNFGTEGKKLIVNPRMTIIRPQEKREKEFKAVKLADESTGDESDKIFSVADSGKKLNKLHNIYMPNKKFSLPFSSVKMNPFSKQMKYPSLTIPYANTLDYLDYPNILISRSIFVREPQQSIGDGLRYNPFTYGFRKHPKELPEKKLEKKDINDESQELGRNKSNFTKTMVNSGRKRNKLHHIYMPIKRFLVPFSNEALNPFSKQLKYPSLTIPDENMMDYLHPPNVSISRSVIVRAPQQDFGNDLYLRYNPFTYDFRKHPRVGPEREFEEYDLNDNPLEPSQKTAFPQHRFQEFEPPILMKENISGHNSENHKKKSFKKNKHKKQPKNNPISKRTDSVLENIGRGLYMKNSNDTTNPRKERNLVYIRKKTLEILLPSNFQKVDGNDEKDPENTNLHLLKTLQNPLLKDIETNFMPENLSNPLENIPYLYNDQKKPDSQMMQREVFPTSLKGQKNRVQIEFQKLPFEIEVKNPKNRMLVASNNIKRYSTPLTTSTSKATLPSKTN</sequence>
<protein>
    <submittedName>
        <fullName evidence="2">Uncharacterized protein</fullName>
    </submittedName>
</protein>
<name>A0A8X6UXE5_NEPPI</name>
<keyword evidence="3" id="KW-1185">Reference proteome</keyword>
<evidence type="ECO:0000256" key="1">
    <source>
        <dbReference type="SAM" id="MobiDB-lite"/>
    </source>
</evidence>
<evidence type="ECO:0000313" key="2">
    <source>
        <dbReference type="EMBL" id="GFU59779.1"/>
    </source>
</evidence>
<feature type="region of interest" description="Disordered" evidence="1">
    <location>
        <begin position="139"/>
        <end position="159"/>
    </location>
</feature>
<proteinExistence type="predicted"/>
<feature type="region of interest" description="Disordered" evidence="1">
    <location>
        <begin position="297"/>
        <end position="317"/>
    </location>
</feature>
<dbReference type="OrthoDB" id="6449442at2759"/>